<keyword evidence="3" id="KW-1185">Reference proteome</keyword>
<feature type="compositionally biased region" description="Basic and acidic residues" evidence="1">
    <location>
        <begin position="184"/>
        <end position="202"/>
    </location>
</feature>
<reference evidence="2 3" key="1">
    <citation type="journal article" date="2014" name="Genome Biol. Evol.">
        <title>The genome of the myxosporean Thelohanellus kitauei shows adaptations to nutrient acquisition within its fish host.</title>
        <authorList>
            <person name="Yang Y."/>
            <person name="Xiong J."/>
            <person name="Zhou Z."/>
            <person name="Huo F."/>
            <person name="Miao W."/>
            <person name="Ran C."/>
            <person name="Liu Y."/>
            <person name="Zhang J."/>
            <person name="Feng J."/>
            <person name="Wang M."/>
            <person name="Wang M."/>
            <person name="Wang L."/>
            <person name="Yao B."/>
        </authorList>
    </citation>
    <scope>NUCLEOTIDE SEQUENCE [LARGE SCALE GENOMIC DNA]</scope>
    <source>
        <strain evidence="2">Wuqing</strain>
    </source>
</reference>
<comment type="caution">
    <text evidence="2">The sequence shown here is derived from an EMBL/GenBank/DDBJ whole genome shotgun (WGS) entry which is preliminary data.</text>
</comment>
<evidence type="ECO:0000256" key="1">
    <source>
        <dbReference type="SAM" id="MobiDB-lite"/>
    </source>
</evidence>
<dbReference type="EMBL" id="JWZT01000433">
    <property type="protein sequence ID" value="KII74423.1"/>
    <property type="molecule type" value="Genomic_DNA"/>
</dbReference>
<sequence length="320" mass="36273">MHAVNDLIDRVEIAVFYQFVKHKGIELIRFEAEFRSTQHEKLHIVEEIYEILRFQKNIVLQNKYLTFSGTFQVGNYYLNVSICFITIKFHGLKETVTGAPECEYDNYEDYQIPMLSQLVIHHLKQYTPKISTPVPPRTCQPDGCLSTKIPEYTLPPKDNETTKHYGTVKTTSPKTIKYTDKTESSIKIESTTKTESSTKTESTHTAGATIRTESTQTAGATTRTESTQTTGTTTITESTQTAGTTTMTESTKIKEDHSTTDEIHETKFPEQTEIDETIESTGDYNTEYIPYELGPILPGFIDNDVDPDNYDSTNLLTGRR</sequence>
<gene>
    <name evidence="2" type="ORF">RF11_07792</name>
</gene>
<feature type="compositionally biased region" description="Basic and acidic residues" evidence="1">
    <location>
        <begin position="251"/>
        <end position="261"/>
    </location>
</feature>
<dbReference type="Proteomes" id="UP000031668">
    <property type="component" value="Unassembled WGS sequence"/>
</dbReference>
<name>A0A0C2JY53_THEKT</name>
<feature type="region of interest" description="Disordered" evidence="1">
    <location>
        <begin position="184"/>
        <end position="261"/>
    </location>
</feature>
<feature type="compositionally biased region" description="Low complexity" evidence="1">
    <location>
        <begin position="212"/>
        <end position="250"/>
    </location>
</feature>
<protein>
    <submittedName>
        <fullName evidence="2">Uncharacterized protein</fullName>
    </submittedName>
</protein>
<organism evidence="2 3">
    <name type="scientific">Thelohanellus kitauei</name>
    <name type="common">Myxosporean</name>
    <dbReference type="NCBI Taxonomy" id="669202"/>
    <lineage>
        <taxon>Eukaryota</taxon>
        <taxon>Metazoa</taxon>
        <taxon>Cnidaria</taxon>
        <taxon>Myxozoa</taxon>
        <taxon>Myxosporea</taxon>
        <taxon>Bivalvulida</taxon>
        <taxon>Platysporina</taxon>
        <taxon>Myxobolidae</taxon>
        <taxon>Thelohanellus</taxon>
    </lineage>
</organism>
<evidence type="ECO:0000313" key="3">
    <source>
        <dbReference type="Proteomes" id="UP000031668"/>
    </source>
</evidence>
<accession>A0A0C2JY53</accession>
<dbReference type="AlphaFoldDB" id="A0A0C2JY53"/>
<proteinExistence type="predicted"/>
<evidence type="ECO:0000313" key="2">
    <source>
        <dbReference type="EMBL" id="KII74423.1"/>
    </source>
</evidence>